<reference evidence="3" key="1">
    <citation type="journal article" date="2019" name="Int. J. Syst. Evol. Microbiol.">
        <title>The Global Catalogue of Microorganisms (GCM) 10K type strain sequencing project: providing services to taxonomists for standard genome sequencing and annotation.</title>
        <authorList>
            <consortium name="The Broad Institute Genomics Platform"/>
            <consortium name="The Broad Institute Genome Sequencing Center for Infectious Disease"/>
            <person name="Wu L."/>
            <person name="Ma J."/>
        </authorList>
    </citation>
    <scope>NUCLEOTIDE SEQUENCE [LARGE SCALE GENOMIC DNA]</scope>
    <source>
        <strain evidence="3">JCM 16703</strain>
    </source>
</reference>
<dbReference type="Proteomes" id="UP001501495">
    <property type="component" value="Unassembled WGS sequence"/>
</dbReference>
<feature type="domain" description="Aminoglycoside phosphotransferase" evidence="1">
    <location>
        <begin position="55"/>
        <end position="280"/>
    </location>
</feature>
<dbReference type="SUPFAM" id="SSF56112">
    <property type="entry name" value="Protein kinase-like (PK-like)"/>
    <property type="match status" value="1"/>
</dbReference>
<dbReference type="RefSeq" id="WP_344732887.1">
    <property type="nucleotide sequence ID" value="NZ_BAAAZH010000012.1"/>
</dbReference>
<organism evidence="2 3">
    <name type="scientific">Nocardioides fonticola</name>
    <dbReference type="NCBI Taxonomy" id="450363"/>
    <lineage>
        <taxon>Bacteria</taxon>
        <taxon>Bacillati</taxon>
        <taxon>Actinomycetota</taxon>
        <taxon>Actinomycetes</taxon>
        <taxon>Propionibacteriales</taxon>
        <taxon>Nocardioidaceae</taxon>
        <taxon>Nocardioides</taxon>
    </lineage>
</organism>
<accession>A0ABP7XHZ2</accession>
<protein>
    <submittedName>
        <fullName evidence="2">Phosphotransferase</fullName>
    </submittedName>
</protein>
<dbReference type="InterPro" id="IPR002575">
    <property type="entry name" value="Aminoglycoside_PTrfase"/>
</dbReference>
<dbReference type="EMBL" id="BAAAZH010000012">
    <property type="protein sequence ID" value="GAA4116894.1"/>
    <property type="molecule type" value="Genomic_DNA"/>
</dbReference>
<keyword evidence="3" id="KW-1185">Reference proteome</keyword>
<evidence type="ECO:0000259" key="1">
    <source>
        <dbReference type="Pfam" id="PF01636"/>
    </source>
</evidence>
<dbReference type="PANTHER" id="PTHR23020">
    <property type="entry name" value="UNCHARACTERIZED NUCLEAR HORMONE RECEPTOR-RELATED"/>
    <property type="match status" value="1"/>
</dbReference>
<evidence type="ECO:0000313" key="3">
    <source>
        <dbReference type="Proteomes" id="UP001501495"/>
    </source>
</evidence>
<dbReference type="Gene3D" id="3.90.1200.10">
    <property type="match status" value="1"/>
</dbReference>
<dbReference type="InterPro" id="IPR011009">
    <property type="entry name" value="Kinase-like_dom_sf"/>
</dbReference>
<comment type="caution">
    <text evidence="2">The sequence shown here is derived from an EMBL/GenBank/DDBJ whole genome shotgun (WGS) entry which is preliminary data.</text>
</comment>
<sequence length="354" mass="37119">MPLIATLPEDVDAAFLAAALDLDAAPSDLRVSPVGTGQMGTCVRAAWTGSGGDARSVLVKLPAADPAARALVAGAYATEVRFYTELAPTLAVRVPTCHLAALGDDGAFTLVLEDLAPRVQGDQIAGSTAAQARAAAVNLAGLHGPRWCDPSLEDVEGLGAATAEDAAMLAELYGPTTDLFLDAVGDLLTTEDAATLRACGAVIADWSLARPERFAPVHGDYRLDNLLFAPPEQPDLDVVAVDWQTVSRGLPARDLAYLLGTGLEPTLRARVERDIVEAYRIALGTHGVDLDTFTAEQAWDDYRLAMLQGPLVTVFGCAYGTRTERGDRMFAAMASRSAAAIRALGSLELVAHPA</sequence>
<name>A0ABP7XHZ2_9ACTN</name>
<gene>
    <name evidence="2" type="ORF">GCM10022215_16950</name>
</gene>
<evidence type="ECO:0000313" key="2">
    <source>
        <dbReference type="EMBL" id="GAA4116894.1"/>
    </source>
</evidence>
<proteinExistence type="predicted"/>
<dbReference type="Pfam" id="PF01636">
    <property type="entry name" value="APH"/>
    <property type="match status" value="1"/>
</dbReference>
<dbReference type="InterPro" id="IPR052961">
    <property type="entry name" value="Oxido-Kinase-like_Enzymes"/>
</dbReference>
<dbReference type="PANTHER" id="PTHR23020:SF41">
    <property type="entry name" value="AMINOGLYCOSIDE PHOSPHOTRANSFERASE DOMAIN-CONTAINING PROTEIN"/>
    <property type="match status" value="1"/>
</dbReference>